<dbReference type="InterPro" id="IPR011333">
    <property type="entry name" value="SKP1/BTB/POZ_sf"/>
</dbReference>
<dbReference type="PANTHER" id="PTHR24412">
    <property type="entry name" value="KELCH PROTEIN"/>
    <property type="match status" value="1"/>
</dbReference>
<dbReference type="EMBL" id="CAIIXF020000006">
    <property type="protein sequence ID" value="CAH1785499.1"/>
    <property type="molecule type" value="Genomic_DNA"/>
</dbReference>
<dbReference type="SMART" id="SM00225">
    <property type="entry name" value="BTB"/>
    <property type="match status" value="1"/>
</dbReference>
<dbReference type="PROSITE" id="PS50097">
    <property type="entry name" value="BTB"/>
    <property type="match status" value="1"/>
</dbReference>
<feature type="region of interest" description="Disordered" evidence="1">
    <location>
        <begin position="687"/>
        <end position="726"/>
    </location>
</feature>
<dbReference type="SUPFAM" id="SSF117281">
    <property type="entry name" value="Kelch motif"/>
    <property type="match status" value="1"/>
</dbReference>
<dbReference type="Proteomes" id="UP000749559">
    <property type="component" value="Unassembled WGS sequence"/>
</dbReference>
<protein>
    <submittedName>
        <fullName evidence="2">Uncharacterized protein</fullName>
    </submittedName>
</protein>
<sequence>MMGVAIEQDEQAAVDILEFTDDKHKDMTLLRLNTFRKNNQLCDVALEIGAHEIRAHKAVLASVSKYLFDLFTLEEETNVSHYKLNGFDYNHFVKLVDYAYTANLTVPEDEVKGLYKTAMQLKMKRAAEGCSDFLGDRLNAQNCLGIRAFANIHADTKLTHKTNEYIQNNVEAVMNSQDIKKLPRVCIELIGVDNETDQNYGSNDRQICKLVVDWTQRSLLDAVSLDMLTDHVNVLYMTSDFTLRDCVDCDDEDLNGADIITDYKKLKTKRQGNTPNKQGTGKRRLSPGSASQIKHVMGVEPKDKEVSEEKEFTVVATQKISDKTLMCIAMLEDNLTVISIHLRANSDRSGANSPVLGTPRDGSIEKQTSLTPLAPMSSPRCSVGVCVYNGHLVAVGGYDRGECLATVEQYDIQANIWSPLKSMKNPRGRFDVGLLDNKLFAIGGSNGHSELRSAEMYDFGSAAWEPIADLSLEKSSAGVGVLNGQVYCVGGWDGINAIKECEVYSLDTNTWLQMAPMNHARSQTGLCPLNGLLYAVGGCNAWTCHNSVEVYDSESNEWTLVPPMKTNRRGAGVAVFKGQLYVIGGHDGSQSLSSVEIFDPNTQTWRFGPDMVSCRANVGCAVMGNRLFAVGGFSGKAFLDQMEYLHESGQEWCSYLPKEGSDSNGLNGHTSHSPRDIEVMKGNISVVNGSSKHKNGPDLLANGNASVTNGDTPAANGDEAVTNGVH</sequence>
<dbReference type="InterPro" id="IPR011705">
    <property type="entry name" value="BACK"/>
</dbReference>
<dbReference type="Pfam" id="PF00651">
    <property type="entry name" value="BTB"/>
    <property type="match status" value="1"/>
</dbReference>
<feature type="region of interest" description="Disordered" evidence="1">
    <location>
        <begin position="268"/>
        <end position="290"/>
    </location>
</feature>
<dbReference type="InterPro" id="IPR006652">
    <property type="entry name" value="Kelch_1"/>
</dbReference>
<gene>
    <name evidence="2" type="ORF">OFUS_LOCUS11546</name>
</gene>
<proteinExistence type="predicted"/>
<evidence type="ECO:0000313" key="2">
    <source>
        <dbReference type="EMBL" id="CAH1785499.1"/>
    </source>
</evidence>
<dbReference type="InterPro" id="IPR015915">
    <property type="entry name" value="Kelch-typ_b-propeller"/>
</dbReference>
<evidence type="ECO:0000256" key="1">
    <source>
        <dbReference type="SAM" id="MobiDB-lite"/>
    </source>
</evidence>
<dbReference type="Gene3D" id="3.30.710.10">
    <property type="entry name" value="Potassium Channel Kv1.1, Chain A"/>
    <property type="match status" value="1"/>
</dbReference>
<evidence type="ECO:0000313" key="3">
    <source>
        <dbReference type="Proteomes" id="UP000749559"/>
    </source>
</evidence>
<dbReference type="CDD" id="cd18306">
    <property type="entry name" value="BTB_POZ_NS1BP"/>
    <property type="match status" value="1"/>
</dbReference>
<dbReference type="AlphaFoldDB" id="A0A8J1Y2V8"/>
<dbReference type="PANTHER" id="PTHR24412:SF396">
    <property type="entry name" value="INFLUENZA VIRUS NS1A-BINDING PROTEIN"/>
    <property type="match status" value="1"/>
</dbReference>
<dbReference type="Pfam" id="PF07707">
    <property type="entry name" value="BACK"/>
    <property type="match status" value="1"/>
</dbReference>
<comment type="caution">
    <text evidence="2">The sequence shown here is derived from an EMBL/GenBank/DDBJ whole genome shotgun (WGS) entry which is preliminary data.</text>
</comment>
<dbReference type="SUPFAM" id="SSF54695">
    <property type="entry name" value="POZ domain"/>
    <property type="match status" value="1"/>
</dbReference>
<organism evidence="2 3">
    <name type="scientific">Owenia fusiformis</name>
    <name type="common">Polychaete worm</name>
    <dbReference type="NCBI Taxonomy" id="6347"/>
    <lineage>
        <taxon>Eukaryota</taxon>
        <taxon>Metazoa</taxon>
        <taxon>Spiralia</taxon>
        <taxon>Lophotrochozoa</taxon>
        <taxon>Annelida</taxon>
        <taxon>Polychaeta</taxon>
        <taxon>Sedentaria</taxon>
        <taxon>Canalipalpata</taxon>
        <taxon>Sabellida</taxon>
        <taxon>Oweniida</taxon>
        <taxon>Oweniidae</taxon>
        <taxon>Owenia</taxon>
    </lineage>
</organism>
<name>A0A8J1Y2V8_OWEFU</name>
<dbReference type="SMART" id="SM00612">
    <property type="entry name" value="Kelch"/>
    <property type="match status" value="5"/>
</dbReference>
<dbReference type="InterPro" id="IPR000210">
    <property type="entry name" value="BTB/POZ_dom"/>
</dbReference>
<dbReference type="OrthoDB" id="45365at2759"/>
<accession>A0A8J1Y2V8</accession>
<reference evidence="2" key="1">
    <citation type="submission" date="2022-03" db="EMBL/GenBank/DDBJ databases">
        <authorList>
            <person name="Martin C."/>
        </authorList>
    </citation>
    <scope>NUCLEOTIDE SEQUENCE</scope>
</reference>
<keyword evidence="3" id="KW-1185">Reference proteome</keyword>
<dbReference type="Gene3D" id="1.25.40.420">
    <property type="match status" value="1"/>
</dbReference>
<dbReference type="Pfam" id="PF01344">
    <property type="entry name" value="Kelch_1"/>
    <property type="match status" value="6"/>
</dbReference>
<dbReference type="Gene3D" id="2.120.10.80">
    <property type="entry name" value="Kelch-type beta propeller"/>
    <property type="match status" value="2"/>
</dbReference>